<keyword evidence="3" id="KW-1185">Reference proteome</keyword>
<evidence type="ECO:0000313" key="3">
    <source>
        <dbReference type="Proteomes" id="UP001152964"/>
    </source>
</evidence>
<protein>
    <submittedName>
        <fullName evidence="2">Uncharacterized protein</fullName>
    </submittedName>
</protein>
<proteinExistence type="predicted"/>
<name>A0ABN8VRL7_SACEU</name>
<feature type="transmembrane region" description="Helical" evidence="1">
    <location>
        <begin position="105"/>
        <end position="124"/>
    </location>
</feature>
<sequence>MPSKNRMLGTLENVAVSIGLMARGVQITFLSCNARTGGSAVLACVVSGAATLVTVAINGAINGGPDKKATAAQAIVVALNRMAEDIPIALSCNVFTVRSHRPKITFLYSVACATSFLICAYEIFQKGAFLSVATIFKHKPVPYSHKTVHNLIRINVLF</sequence>
<gene>
    <name evidence="2" type="primary">U6500F00960</name>
    <name evidence="2" type="ORF">SEUBUCD650_0F00960</name>
</gene>
<accession>A0ABN8VRL7</accession>
<evidence type="ECO:0000256" key="1">
    <source>
        <dbReference type="SAM" id="Phobius"/>
    </source>
</evidence>
<evidence type="ECO:0000313" key="2">
    <source>
        <dbReference type="EMBL" id="CAI1973921.1"/>
    </source>
</evidence>
<keyword evidence="1" id="KW-0812">Transmembrane</keyword>
<dbReference type="Proteomes" id="UP001152964">
    <property type="component" value="Chromosome 6"/>
</dbReference>
<dbReference type="EMBL" id="OX291496">
    <property type="protein sequence ID" value="CAI1973921.1"/>
    <property type="molecule type" value="Genomic_DNA"/>
</dbReference>
<keyword evidence="1" id="KW-1133">Transmembrane helix</keyword>
<organism evidence="2 3">
    <name type="scientific">Saccharomyces eubayanus</name>
    <name type="common">Yeast</name>
    <dbReference type="NCBI Taxonomy" id="1080349"/>
    <lineage>
        <taxon>Eukaryota</taxon>
        <taxon>Fungi</taxon>
        <taxon>Dikarya</taxon>
        <taxon>Ascomycota</taxon>
        <taxon>Saccharomycotina</taxon>
        <taxon>Saccharomycetes</taxon>
        <taxon>Saccharomycetales</taxon>
        <taxon>Saccharomycetaceae</taxon>
        <taxon>Saccharomyces</taxon>
    </lineage>
</organism>
<reference evidence="2" key="1">
    <citation type="submission" date="2022-08" db="EMBL/GenBank/DDBJ databases">
        <authorList>
            <person name="Byrne P K."/>
        </authorList>
    </citation>
    <scope>NUCLEOTIDE SEQUENCE</scope>
    <source>
        <strain evidence="2">UCD650</strain>
    </source>
</reference>
<keyword evidence="1" id="KW-0472">Membrane</keyword>